<keyword evidence="2" id="KW-1133">Transmembrane helix</keyword>
<keyword evidence="2" id="KW-0472">Membrane</keyword>
<accession>A0A317CK34</accession>
<organism evidence="4 5">
    <name type="scientific">Leucothrix arctica</name>
    <dbReference type="NCBI Taxonomy" id="1481894"/>
    <lineage>
        <taxon>Bacteria</taxon>
        <taxon>Pseudomonadati</taxon>
        <taxon>Pseudomonadota</taxon>
        <taxon>Gammaproteobacteria</taxon>
        <taxon>Thiotrichales</taxon>
        <taxon>Thiotrichaceae</taxon>
        <taxon>Leucothrix</taxon>
    </lineage>
</organism>
<dbReference type="RefSeq" id="WP_109823039.1">
    <property type="nucleotide sequence ID" value="NZ_QGKL01000027.1"/>
</dbReference>
<feature type="chain" id="PRO_5016447351" evidence="3">
    <location>
        <begin position="22"/>
        <end position="397"/>
    </location>
</feature>
<evidence type="ECO:0000256" key="1">
    <source>
        <dbReference type="SAM" id="Coils"/>
    </source>
</evidence>
<evidence type="ECO:0000256" key="3">
    <source>
        <dbReference type="SAM" id="SignalP"/>
    </source>
</evidence>
<keyword evidence="3" id="KW-0732">Signal</keyword>
<evidence type="ECO:0000256" key="2">
    <source>
        <dbReference type="SAM" id="Phobius"/>
    </source>
</evidence>
<dbReference type="Proteomes" id="UP000245506">
    <property type="component" value="Unassembled WGS sequence"/>
</dbReference>
<evidence type="ECO:0000313" key="4">
    <source>
        <dbReference type="EMBL" id="PWQ96670.1"/>
    </source>
</evidence>
<feature type="coiled-coil region" evidence="1">
    <location>
        <begin position="321"/>
        <end position="362"/>
    </location>
</feature>
<feature type="signal peptide" evidence="3">
    <location>
        <begin position="1"/>
        <end position="21"/>
    </location>
</feature>
<reference evidence="4 5" key="1">
    <citation type="submission" date="2018-05" db="EMBL/GenBank/DDBJ databases">
        <title>Leucothrix arctica sp. nov., isolated from Arctic seawater.</title>
        <authorList>
            <person name="Choi A."/>
            <person name="Baek K."/>
        </authorList>
    </citation>
    <scope>NUCLEOTIDE SEQUENCE [LARGE SCALE GENOMIC DNA]</scope>
    <source>
        <strain evidence="4 5">IMCC9719</strain>
    </source>
</reference>
<keyword evidence="5" id="KW-1185">Reference proteome</keyword>
<name>A0A317CK34_9GAMM</name>
<keyword evidence="1" id="KW-0175">Coiled coil</keyword>
<dbReference type="OrthoDB" id="5620843at2"/>
<protein>
    <submittedName>
        <fullName evidence="4">Uncharacterized protein</fullName>
    </submittedName>
</protein>
<feature type="transmembrane region" description="Helical" evidence="2">
    <location>
        <begin position="31"/>
        <end position="52"/>
    </location>
</feature>
<gene>
    <name evidence="4" type="ORF">DKT75_08720</name>
</gene>
<proteinExistence type="predicted"/>
<keyword evidence="2" id="KW-0812">Transmembrane</keyword>
<dbReference type="EMBL" id="QGKL01000027">
    <property type="protein sequence ID" value="PWQ96670.1"/>
    <property type="molecule type" value="Genomic_DNA"/>
</dbReference>
<feature type="coiled-coil region" evidence="1">
    <location>
        <begin position="224"/>
        <end position="255"/>
    </location>
</feature>
<dbReference type="AlphaFoldDB" id="A0A317CK34"/>
<comment type="caution">
    <text evidence="4">The sequence shown here is derived from an EMBL/GenBank/DDBJ whole genome shotgun (WGS) entry which is preliminary data.</text>
</comment>
<sequence length="397" mass="45238">MTLVKLSSFIILFSFSSHSLAADNIVSENPWLSIFIAAISGAALVTSLWAMLLGRKSMKKDREFVTVLKKTIVKDQKHIDKSLRAIKTSEERAEKLVEKLVHQSNSLMSKQHGAWTSSEKIQELAESAEEAETNLRHKGYILERRIEQTQDIWDRRLGETENTVIKVEQELREGLNNLDVGIKRVQQQDAHSYQLAQHITAQHNIQLDNLDANNTLAEDVRNSLNKTLKESASLLEQLQGHKNKANDAYKLYLENIDANENDLYTQYDAAFQNADMARQELNANVSESRLHVESLRRYEEQSRYIKETTESNLKQLDVKSINQLADTLDTTQQTFEALSRKVSEAQQALSSLNQVNLNADNEDESRSTETRYYQDAAGSDTTLVSFFTSRKQAELKD</sequence>
<evidence type="ECO:0000313" key="5">
    <source>
        <dbReference type="Proteomes" id="UP000245506"/>
    </source>
</evidence>